<evidence type="ECO:0000313" key="2">
    <source>
        <dbReference type="Proteomes" id="UP000312512"/>
    </source>
</evidence>
<name>A0A5C4V6Z4_9ACTN</name>
<dbReference type="InterPro" id="IPR001387">
    <property type="entry name" value="Cro/C1-type_HTH"/>
</dbReference>
<comment type="caution">
    <text evidence="1">The sequence shown here is derived from an EMBL/GenBank/DDBJ whole genome shotgun (WGS) entry which is preliminary data.</text>
</comment>
<organism evidence="1 2">
    <name type="scientific">Nonomuraea phyllanthi</name>
    <dbReference type="NCBI Taxonomy" id="2219224"/>
    <lineage>
        <taxon>Bacteria</taxon>
        <taxon>Bacillati</taxon>
        <taxon>Actinomycetota</taxon>
        <taxon>Actinomycetes</taxon>
        <taxon>Streptosporangiales</taxon>
        <taxon>Streptosporangiaceae</taxon>
        <taxon>Nonomuraea</taxon>
    </lineage>
</organism>
<protein>
    <submittedName>
        <fullName evidence="1">Helix-turn-helix domain-containing protein</fullName>
    </submittedName>
</protein>
<dbReference type="SUPFAM" id="SSF47413">
    <property type="entry name" value="lambda repressor-like DNA-binding domains"/>
    <property type="match status" value="2"/>
</dbReference>
<dbReference type="Pfam" id="PF13560">
    <property type="entry name" value="HTH_31"/>
    <property type="match status" value="1"/>
</dbReference>
<dbReference type="Gene3D" id="1.10.260.40">
    <property type="entry name" value="lambda repressor-like DNA-binding domains"/>
    <property type="match status" value="2"/>
</dbReference>
<dbReference type="SMART" id="SM00530">
    <property type="entry name" value="HTH_XRE"/>
    <property type="match status" value="2"/>
</dbReference>
<dbReference type="CDD" id="cd00093">
    <property type="entry name" value="HTH_XRE"/>
    <property type="match status" value="1"/>
</dbReference>
<proteinExistence type="predicted"/>
<dbReference type="AlphaFoldDB" id="A0A5C4V6Z4"/>
<sequence>MAGDSTARVPYAGEITGGRRCAVANFAERLDLALTKRGFTGAQVASALTEAGIPITRAYVSQLRTGKQTNPTLQVLRALASCLQVSVGWLVGDDYLESGAVEDLQLRAAGVGLAASGLSEGSLSVLRGVVELARRAEGLPDEPEPAGADIPEAAAPLSGPQRRALGKRLHGLRLAAELSVEQVETAIGRGAAAIPAIEEGRIAPAPITVERLLTLYGIAAPPVRDYVLALARGERAAAWYDAQSVPVWLATSYALEQRATVIRTYQPQFVPPLLQTEEYARAAITAAGPATLGQQTVDEALALVLARQEAVAGDGAGDGALVVWAVIDESVLARSIVGPHVQLRQVDRLIEHAKRPNVSLHVVPMEDPAYVPRTGPFTLWRFAEAFEPDIACAHGIDSDELVTDTAAVEAYHQAFTKLSVTTTTREETFEVLNFHRERLSRSLGK</sequence>
<keyword evidence="2" id="KW-1185">Reference proteome</keyword>
<accession>A0A5P9Z133</accession>
<dbReference type="Proteomes" id="UP000312512">
    <property type="component" value="Unassembled WGS sequence"/>
</dbReference>
<dbReference type="Pfam" id="PF19054">
    <property type="entry name" value="DUF5753"/>
    <property type="match status" value="1"/>
</dbReference>
<dbReference type="InterPro" id="IPR043917">
    <property type="entry name" value="DUF5753"/>
</dbReference>
<dbReference type="GO" id="GO:0003677">
    <property type="term" value="F:DNA binding"/>
    <property type="evidence" value="ECO:0007669"/>
    <property type="project" value="InterPro"/>
</dbReference>
<dbReference type="InterPro" id="IPR010982">
    <property type="entry name" value="Lambda_DNA-bd_dom_sf"/>
</dbReference>
<reference evidence="1 2" key="1">
    <citation type="submission" date="2019-10" db="EMBL/GenBank/DDBJ databases">
        <title>Nonomuraea sp. nov., isolated from Phyllanthus amarus.</title>
        <authorList>
            <person name="Klykleung N."/>
            <person name="Tanasupawat S."/>
        </authorList>
    </citation>
    <scope>NUCLEOTIDE SEQUENCE [LARGE SCALE GENOMIC DNA]</scope>
    <source>
        <strain evidence="1 2">PA1-10</strain>
    </source>
</reference>
<evidence type="ECO:0000313" key="1">
    <source>
        <dbReference type="EMBL" id="KAB8186243.1"/>
    </source>
</evidence>
<dbReference type="Pfam" id="PF01381">
    <property type="entry name" value="HTH_3"/>
    <property type="match status" value="1"/>
</dbReference>
<dbReference type="PROSITE" id="PS50943">
    <property type="entry name" value="HTH_CROC1"/>
    <property type="match status" value="1"/>
</dbReference>
<dbReference type="OrthoDB" id="5177725at2"/>
<accession>A0A5C4V6Z4</accession>
<dbReference type="EMBL" id="VDLX02000029">
    <property type="protein sequence ID" value="KAB8186243.1"/>
    <property type="molecule type" value="Genomic_DNA"/>
</dbReference>
<gene>
    <name evidence="1" type="ORF">FH608_046830</name>
</gene>